<protein>
    <recommendedName>
        <fullName evidence="2">Glycosyltransferase</fullName>
    </recommendedName>
</protein>
<proteinExistence type="predicted"/>
<accession>A0A6C0E198</accession>
<evidence type="ECO:0000313" key="1">
    <source>
        <dbReference type="EMBL" id="QHT22528.1"/>
    </source>
</evidence>
<organism evidence="1">
    <name type="scientific">viral metagenome</name>
    <dbReference type="NCBI Taxonomy" id="1070528"/>
    <lineage>
        <taxon>unclassified sequences</taxon>
        <taxon>metagenomes</taxon>
        <taxon>organismal metagenomes</taxon>
    </lineage>
</organism>
<dbReference type="EMBL" id="MN739711">
    <property type="protein sequence ID" value="QHT22528.1"/>
    <property type="molecule type" value="Genomic_DNA"/>
</dbReference>
<sequence>MKENVLFTSAGDNTSFYNLWCNANRNYDIFICYYGNDKKNKYEEYSDVYLKKKGGKMQNFYYIWINNISNIQNYKNYYIVDDDIIIETDEINELFKLLTELNLWILQPSFNEKSQISHEITKQNKDCKYRYTNFVEMNTPFFSHFAITEFMKVYNPILIGYGCDILFIWCLGVNRKDKYVIVDYISCINPLRNEREIDKIQSLSERINNWNSFKKKLRIKNIIHKNFSIVK</sequence>
<evidence type="ECO:0008006" key="2">
    <source>
        <dbReference type="Google" id="ProtNLM"/>
    </source>
</evidence>
<dbReference type="AlphaFoldDB" id="A0A6C0E198"/>
<reference evidence="1" key="1">
    <citation type="journal article" date="2020" name="Nature">
        <title>Giant virus diversity and host interactions through global metagenomics.</title>
        <authorList>
            <person name="Schulz F."/>
            <person name="Roux S."/>
            <person name="Paez-Espino D."/>
            <person name="Jungbluth S."/>
            <person name="Walsh D.A."/>
            <person name="Denef V.J."/>
            <person name="McMahon K.D."/>
            <person name="Konstantinidis K.T."/>
            <person name="Eloe-Fadrosh E.A."/>
            <person name="Kyrpides N.C."/>
            <person name="Woyke T."/>
        </authorList>
    </citation>
    <scope>NUCLEOTIDE SEQUENCE</scope>
    <source>
        <strain evidence="1">GVMAG-M-3300023179-111</strain>
    </source>
</reference>
<name>A0A6C0E198_9ZZZZ</name>